<evidence type="ECO:0000313" key="1">
    <source>
        <dbReference type="Proteomes" id="UP000095283"/>
    </source>
</evidence>
<reference evidence="2" key="1">
    <citation type="submission" date="2016-11" db="UniProtKB">
        <authorList>
            <consortium name="WormBaseParasite"/>
        </authorList>
    </citation>
    <scope>IDENTIFICATION</scope>
</reference>
<dbReference type="AlphaFoldDB" id="A0A1I7X8D1"/>
<proteinExistence type="predicted"/>
<protein>
    <submittedName>
        <fullName evidence="2">Uncharacterized protein</fullName>
    </submittedName>
</protein>
<evidence type="ECO:0000313" key="2">
    <source>
        <dbReference type="WBParaSite" id="Hba_13839"/>
    </source>
</evidence>
<accession>A0A1I7X8D1</accession>
<sequence length="43" mass="4750">MSAQLNPASFAIPTSLYHGYSDMQVTIHFMPCDVISVNIISHL</sequence>
<keyword evidence="1" id="KW-1185">Reference proteome</keyword>
<dbReference type="Proteomes" id="UP000095283">
    <property type="component" value="Unplaced"/>
</dbReference>
<dbReference type="WBParaSite" id="Hba_13839">
    <property type="protein sequence ID" value="Hba_13839"/>
    <property type="gene ID" value="Hba_13839"/>
</dbReference>
<organism evidence="1 2">
    <name type="scientific">Heterorhabditis bacteriophora</name>
    <name type="common">Entomopathogenic nematode worm</name>
    <dbReference type="NCBI Taxonomy" id="37862"/>
    <lineage>
        <taxon>Eukaryota</taxon>
        <taxon>Metazoa</taxon>
        <taxon>Ecdysozoa</taxon>
        <taxon>Nematoda</taxon>
        <taxon>Chromadorea</taxon>
        <taxon>Rhabditida</taxon>
        <taxon>Rhabditina</taxon>
        <taxon>Rhabditomorpha</taxon>
        <taxon>Strongyloidea</taxon>
        <taxon>Heterorhabditidae</taxon>
        <taxon>Heterorhabditis</taxon>
    </lineage>
</organism>
<name>A0A1I7X8D1_HETBA</name>